<dbReference type="InParanoid" id="C5LBE3"/>
<protein>
    <submittedName>
        <fullName evidence="1">Uncharacterized protein</fullName>
    </submittedName>
</protein>
<dbReference type="GeneID" id="9087211"/>
<accession>C5LBE3</accession>
<sequence length="53" mass="5976">MTFASPRRGLPGLARDVRREIGAHLLLAEEAARREKLVLELDEDIRLTHAVRG</sequence>
<reference evidence="1 2" key="1">
    <citation type="submission" date="2008-07" db="EMBL/GenBank/DDBJ databases">
        <authorList>
            <person name="El-Sayed N."/>
            <person name="Caler E."/>
            <person name="Inman J."/>
            <person name="Amedeo P."/>
            <person name="Hass B."/>
            <person name="Wortman J."/>
        </authorList>
    </citation>
    <scope>NUCLEOTIDE SEQUENCE [LARGE SCALE GENOMIC DNA]</scope>
    <source>
        <strain evidence="2">ATCC 50983 / TXsc</strain>
    </source>
</reference>
<organism evidence="2">
    <name type="scientific">Perkinsus marinus (strain ATCC 50983 / TXsc)</name>
    <dbReference type="NCBI Taxonomy" id="423536"/>
    <lineage>
        <taxon>Eukaryota</taxon>
        <taxon>Sar</taxon>
        <taxon>Alveolata</taxon>
        <taxon>Perkinsozoa</taxon>
        <taxon>Perkinsea</taxon>
        <taxon>Perkinsida</taxon>
        <taxon>Perkinsidae</taxon>
        <taxon>Perkinsus</taxon>
    </lineage>
</organism>
<proteinExistence type="predicted"/>
<name>C5LBE3_PERM5</name>
<dbReference type="RefSeq" id="XP_002774255.1">
    <property type="nucleotide sequence ID" value="XM_002774209.1"/>
</dbReference>
<dbReference type="EMBL" id="GG680905">
    <property type="protein sequence ID" value="EER06071.1"/>
    <property type="molecule type" value="Genomic_DNA"/>
</dbReference>
<feature type="non-terminal residue" evidence="1">
    <location>
        <position position="53"/>
    </location>
</feature>
<keyword evidence="2" id="KW-1185">Reference proteome</keyword>
<evidence type="ECO:0000313" key="1">
    <source>
        <dbReference type="EMBL" id="EER06071.1"/>
    </source>
</evidence>
<evidence type="ECO:0000313" key="2">
    <source>
        <dbReference type="Proteomes" id="UP000007800"/>
    </source>
</evidence>
<dbReference type="AlphaFoldDB" id="C5LBE3"/>
<gene>
    <name evidence="1" type="ORF">Pmar_PMAR028260</name>
</gene>
<dbReference type="Proteomes" id="UP000007800">
    <property type="component" value="Unassembled WGS sequence"/>
</dbReference>